<keyword evidence="9 13" id="KW-0752">Steroid biosynthesis</keyword>
<dbReference type="GO" id="GO:0004631">
    <property type="term" value="F:phosphomevalonate kinase activity"/>
    <property type="evidence" value="ECO:0007669"/>
    <property type="project" value="UniProtKB-UniRule"/>
</dbReference>
<dbReference type="EMBL" id="KU168313">
    <property type="protein sequence ID" value="API68656.1"/>
    <property type="molecule type" value="mRNA"/>
</dbReference>
<keyword evidence="10 13" id="KW-0443">Lipid metabolism</keyword>
<feature type="domain" description="GHMP kinase C-terminal" evidence="14">
    <location>
        <begin position="398"/>
        <end position="454"/>
    </location>
</feature>
<dbReference type="Gene3D" id="3.30.230.10">
    <property type="match status" value="1"/>
</dbReference>
<dbReference type="PANTHER" id="PTHR31814">
    <property type="match status" value="1"/>
</dbReference>
<evidence type="ECO:0000256" key="4">
    <source>
        <dbReference type="ARBA" id="ARBA00022516"/>
    </source>
</evidence>
<reference evidence="16" key="2">
    <citation type="submission" date="2015-11" db="EMBL/GenBank/DDBJ databases">
        <authorList>
            <person name="Zhang Y."/>
            <person name="Guo Z."/>
        </authorList>
    </citation>
    <scope>NUCLEOTIDE SEQUENCE</scope>
    <source>
        <strain evidence="16">Ys03</strain>
    </source>
</reference>
<comment type="catalytic activity">
    <reaction evidence="12">
        <text>(R)-5-phosphomevalonate + ATP = (R)-5-diphosphomevalonate + ADP</text>
        <dbReference type="Rhea" id="RHEA:16341"/>
        <dbReference type="ChEBI" id="CHEBI:30616"/>
        <dbReference type="ChEBI" id="CHEBI:57557"/>
        <dbReference type="ChEBI" id="CHEBI:58146"/>
        <dbReference type="ChEBI" id="CHEBI:456216"/>
        <dbReference type="EC" id="2.7.4.2"/>
    </reaction>
    <physiologicalReaction direction="left-to-right" evidence="12">
        <dbReference type="Rhea" id="RHEA:16342"/>
    </physiologicalReaction>
</comment>
<dbReference type="InterPro" id="IPR014721">
    <property type="entry name" value="Ribsml_uS5_D2-typ_fold_subgr"/>
</dbReference>
<evidence type="ECO:0000256" key="11">
    <source>
        <dbReference type="ARBA" id="ARBA00023221"/>
    </source>
</evidence>
<keyword evidence="6" id="KW-0547">Nucleotide-binding</keyword>
<dbReference type="GO" id="GO:0005524">
    <property type="term" value="F:ATP binding"/>
    <property type="evidence" value="ECO:0007669"/>
    <property type="project" value="UniProtKB-UniRule"/>
</dbReference>
<evidence type="ECO:0000313" key="15">
    <source>
        <dbReference type="EMBL" id="AKA59152.1"/>
    </source>
</evidence>
<evidence type="ECO:0000256" key="3">
    <source>
        <dbReference type="ARBA" id="ARBA00012958"/>
    </source>
</evidence>
<comment type="similarity">
    <text evidence="2 13">Belongs to the GHMP kinase family. Mevalonate kinase subfamily.</text>
</comment>
<sequence>MSTAVSSPGKVLLAGGYLVLDPAYSGVVVSTSARFYTVIQDLDEAATIARAKAARSIEIRVRSPQFVDATWVYVVSFDFDGVRVEQVADNVSSTSTRNKFVHLALERTLALALEATGAGALQNRLSYGLDITIVGDNDFYSQRAQLESSGLPPTLASLSQLPPFSPTGVRLPEVHKTGLGSSAALITSLVSSLLVHLSVIPRDELVSEEPTAGRRLAHNLSQYVHCLAQGKVGSGFDVSAAVFGSQLYTRFDPAVLQPLMSDEVAAPQPLLPIISPENVAWNYRIAPFKLPPLTRLMLADVDAGSNTPSLVGQVLRWRTESSEIANALWKTLDQINLALSQTLLKLSELHAHDPKAYSKAVKYLSTLQAVQWLFLNPNTPAVEQDVMDAFTEVQRLSEAVRAKMREMGNLSGAAIEPPEQTALLDACVSVAGVIGGGVPGAGGYDAIWLLALDPENCPSAELPTSRIERVWAEWKGLDVSPLSASESAARGVRLEDVAQVQGLKALVDVPW</sequence>
<keyword evidence="4 13" id="KW-0444">Lipid biosynthesis</keyword>
<evidence type="ECO:0000256" key="13">
    <source>
        <dbReference type="PIRNR" id="PIRNR017288"/>
    </source>
</evidence>
<proteinExistence type="evidence at transcript level"/>
<evidence type="ECO:0000256" key="9">
    <source>
        <dbReference type="ARBA" id="ARBA00022955"/>
    </source>
</evidence>
<accession>A0A1L1XVV3</accession>
<keyword evidence="7 13" id="KW-0418">Kinase</keyword>
<evidence type="ECO:0000256" key="10">
    <source>
        <dbReference type="ARBA" id="ARBA00023098"/>
    </source>
</evidence>
<dbReference type="Pfam" id="PF08544">
    <property type="entry name" value="GHMP_kinases_C"/>
    <property type="match status" value="1"/>
</dbReference>
<evidence type="ECO:0000256" key="6">
    <source>
        <dbReference type="ARBA" id="ARBA00022741"/>
    </source>
</evidence>
<organism evidence="15">
    <name type="scientific">Wolfiporia cocos</name>
    <dbReference type="NCBI Taxonomy" id="81056"/>
    <lineage>
        <taxon>Eukaryota</taxon>
        <taxon>Fungi</taxon>
        <taxon>Dikarya</taxon>
        <taxon>Basidiomycota</taxon>
        <taxon>Agaricomycotina</taxon>
        <taxon>Agaricomycetes</taxon>
        <taxon>Polyporales</taxon>
        <taxon>Phaeolaceae</taxon>
        <taxon>Wolfiporia</taxon>
    </lineage>
</organism>
<keyword evidence="11 13" id="KW-0753">Steroid metabolism</keyword>
<dbReference type="PIRSF" id="PIRSF017288">
    <property type="entry name" value="PMK_GHMP_euk"/>
    <property type="match status" value="1"/>
</dbReference>
<dbReference type="InterPro" id="IPR013750">
    <property type="entry name" value="GHMP_kinase_C_dom"/>
</dbReference>
<evidence type="ECO:0000256" key="12">
    <source>
        <dbReference type="ARBA" id="ARBA00029326"/>
    </source>
</evidence>
<dbReference type="EC" id="2.7.4.2" evidence="3 13"/>
<dbReference type="GO" id="GO:0010142">
    <property type="term" value="P:farnesyl diphosphate biosynthetic process, mevalonate pathway"/>
    <property type="evidence" value="ECO:0007669"/>
    <property type="project" value="TreeGrafter"/>
</dbReference>
<dbReference type="GO" id="GO:0005777">
    <property type="term" value="C:peroxisome"/>
    <property type="evidence" value="ECO:0007669"/>
    <property type="project" value="TreeGrafter"/>
</dbReference>
<gene>
    <name evidence="15" type="primary">pmk</name>
</gene>
<reference evidence="15" key="1">
    <citation type="submission" date="2014-07" db="EMBL/GenBank/DDBJ databases">
        <authorList>
            <person name="Zhang J.E."/>
            <person name="Yang H."/>
            <person name="Guo J."/>
            <person name="Deng Z."/>
            <person name="Luo H."/>
            <person name="Luo M."/>
            <person name="Zhao B."/>
        </authorList>
    </citation>
    <scope>NUCLEOTIDE SEQUENCE</scope>
    <source>
        <strain evidence="15">Ys03</strain>
        <tissue evidence="15">Sclerotia</tissue>
    </source>
</reference>
<evidence type="ECO:0000256" key="2">
    <source>
        <dbReference type="ARBA" id="ARBA00006495"/>
    </source>
</evidence>
<evidence type="ECO:0000256" key="5">
    <source>
        <dbReference type="ARBA" id="ARBA00022679"/>
    </source>
</evidence>
<dbReference type="InterPro" id="IPR035102">
    <property type="entry name" value="Phosphomevalonate_kinase"/>
</dbReference>
<comment type="pathway">
    <text evidence="1 13">Isoprenoid biosynthesis; isopentenyl diphosphate biosynthesis via mevalonate pathway; isopentenyl diphosphate from (R)-mevalonate: step 2/3.</text>
</comment>
<name>A0A1L1XVV3_9APHY</name>
<evidence type="ECO:0000256" key="8">
    <source>
        <dbReference type="ARBA" id="ARBA00022840"/>
    </source>
</evidence>
<evidence type="ECO:0000256" key="1">
    <source>
        <dbReference type="ARBA" id="ARBA00005017"/>
    </source>
</evidence>
<dbReference type="SUPFAM" id="SSF54211">
    <property type="entry name" value="Ribosomal protein S5 domain 2-like"/>
    <property type="match status" value="1"/>
</dbReference>
<evidence type="ECO:0000256" key="7">
    <source>
        <dbReference type="ARBA" id="ARBA00022777"/>
    </source>
</evidence>
<protein>
    <recommendedName>
        <fullName evidence="3 13">Phosphomevalonate kinase</fullName>
        <ecNumber evidence="3 13">2.7.4.2</ecNumber>
    </recommendedName>
</protein>
<keyword evidence="5 13" id="KW-0808">Transferase</keyword>
<dbReference type="PANTHER" id="PTHR31814:SF2">
    <property type="entry name" value="PHOSPHOMEVALONATE KINASE"/>
    <property type="match status" value="1"/>
</dbReference>
<dbReference type="InterPro" id="IPR016005">
    <property type="entry name" value="Erg8"/>
</dbReference>
<dbReference type="GO" id="GO:0019287">
    <property type="term" value="P:isopentenyl diphosphate biosynthetic process, mevalonate pathway"/>
    <property type="evidence" value="ECO:0007669"/>
    <property type="project" value="UniProtKB-UniRule"/>
</dbReference>
<dbReference type="AlphaFoldDB" id="A0A1L1XVV3"/>
<keyword evidence="8" id="KW-0067">ATP-binding</keyword>
<evidence type="ECO:0000259" key="14">
    <source>
        <dbReference type="Pfam" id="PF08544"/>
    </source>
</evidence>
<dbReference type="UniPathway" id="UPA00057">
    <property type="reaction ID" value="UER00099"/>
</dbReference>
<dbReference type="EMBL" id="KM201658">
    <property type="protein sequence ID" value="AKA59152.1"/>
    <property type="molecule type" value="Genomic_DNA"/>
</dbReference>
<dbReference type="InterPro" id="IPR020568">
    <property type="entry name" value="Ribosomal_Su5_D2-typ_SF"/>
</dbReference>
<evidence type="ECO:0000313" key="16">
    <source>
        <dbReference type="EMBL" id="API68656.1"/>
    </source>
</evidence>
<dbReference type="GO" id="GO:0006696">
    <property type="term" value="P:ergosterol biosynthetic process"/>
    <property type="evidence" value="ECO:0007669"/>
    <property type="project" value="TreeGrafter"/>
</dbReference>